<keyword evidence="6 12" id="KW-0521">NADP</keyword>
<protein>
    <recommendedName>
        <fullName evidence="12">Very-long-chain 3-oxoacyl-CoA reductase</fullName>
        <ecNumber evidence="12">1.1.1.330</ecNumber>
    </recommendedName>
    <alternativeName>
        <fullName evidence="12">3-ketoacyl-CoA reductase</fullName>
        <shortName evidence="12">3-ketoreductase</shortName>
        <shortName evidence="12">KAR</shortName>
    </alternativeName>
    <alternativeName>
        <fullName evidence="12">Microsomal beta-keto-reductase</fullName>
    </alternativeName>
</protein>
<keyword evidence="11 12" id="KW-0275">Fatty acid biosynthesis</keyword>
<keyword evidence="10 12" id="KW-0472">Membrane</keyword>
<dbReference type="EMBL" id="JASJQH010006988">
    <property type="protein sequence ID" value="KAK9721190.1"/>
    <property type="molecule type" value="Genomic_DNA"/>
</dbReference>
<evidence type="ECO:0000256" key="2">
    <source>
        <dbReference type="ARBA" id="ARBA00022516"/>
    </source>
</evidence>
<proteinExistence type="inferred from homology"/>
<dbReference type="SUPFAM" id="SSF51735">
    <property type="entry name" value="NAD(P)-binding Rossmann-fold domains"/>
    <property type="match status" value="1"/>
</dbReference>
<comment type="subcellular location">
    <subcellularLocation>
        <location evidence="12">Endoplasmic reticulum membrane</location>
        <topology evidence="12">Single-pass membrane protein</topology>
    </subcellularLocation>
</comment>
<dbReference type="PRINTS" id="PR00080">
    <property type="entry name" value="SDRFAMILY"/>
</dbReference>
<keyword evidence="7 12" id="KW-1133">Transmembrane helix</keyword>
<feature type="transmembrane region" description="Helical" evidence="15">
    <location>
        <begin position="12"/>
        <end position="31"/>
    </location>
</feature>
<gene>
    <name evidence="16" type="ORF">K7432_003623</name>
</gene>
<dbReference type="HAMAP" id="MF_03107">
    <property type="entry name" value="3_ketoreductase"/>
    <property type="match status" value="1"/>
</dbReference>
<dbReference type="EC" id="1.1.1.330" evidence="12"/>
<dbReference type="Pfam" id="PF00106">
    <property type="entry name" value="adh_short"/>
    <property type="match status" value="1"/>
</dbReference>
<keyword evidence="9 12" id="KW-0443">Lipid metabolism</keyword>
<keyword evidence="17" id="KW-1185">Reference proteome</keyword>
<dbReference type="Gene3D" id="3.40.50.720">
    <property type="entry name" value="NAD(P)-binding Rossmann-like Domain"/>
    <property type="match status" value="1"/>
</dbReference>
<evidence type="ECO:0000313" key="16">
    <source>
        <dbReference type="EMBL" id="KAK9721190.1"/>
    </source>
</evidence>
<dbReference type="InterPro" id="IPR020904">
    <property type="entry name" value="Sc_DH/Rdtase_CS"/>
</dbReference>
<comment type="caution">
    <text evidence="16">The sequence shown here is derived from an EMBL/GenBank/DDBJ whole genome shotgun (WGS) entry which is preliminary data.</text>
</comment>
<evidence type="ECO:0000256" key="15">
    <source>
        <dbReference type="SAM" id="Phobius"/>
    </source>
</evidence>
<keyword evidence="2 12" id="KW-0444">Lipid biosynthesis</keyword>
<keyword evidence="8 12" id="KW-0560">Oxidoreductase</keyword>
<comment type="catalytic activity">
    <reaction evidence="12">
        <text>a very-long-chain (3R)-3-hydroxyacyl-CoA + NADP(+) = a very-long-chain 3-oxoacyl-CoA + NADPH + H(+)</text>
        <dbReference type="Rhea" id="RHEA:48680"/>
        <dbReference type="ChEBI" id="CHEBI:15378"/>
        <dbReference type="ChEBI" id="CHEBI:57783"/>
        <dbReference type="ChEBI" id="CHEBI:58349"/>
        <dbReference type="ChEBI" id="CHEBI:85440"/>
        <dbReference type="ChEBI" id="CHEBI:90725"/>
        <dbReference type="EC" id="1.1.1.330"/>
    </reaction>
</comment>
<name>A0ABR2W5W2_9FUNG</name>
<dbReference type="InterPro" id="IPR027533">
    <property type="entry name" value="3_ketoreductase_fungal"/>
</dbReference>
<sequence>MVFESFFDTIQGSSLLSAGVAVSAVFGALWVTRITLSFVKMLIDVYLRKGVSLEQYGAGKGSWAIVTGCTDGIGREFALQLAKKKFNVVLISRTLSKLNSLSSEIESQYSVETKVFPLDFTNKSPEDFASLKTLLESLKVSVLVNNVGTNHEFPTPFAIETDEIVQKIIEVNVNGMLKMTKMVLPEMVSRQNGLIINLGSFSGLVPTPYLATYSASKAFLCTFSQALGAEVASKGVVVENINTYFVTTAMSKIRRPSFFIPSAKPFVASVLSRIGVTGGASTPFTSTPYPSHAIANWFVDNTFSMGFWVMKNLAMQIDIRKRALKKKEREAQKAKEAQQSQ</sequence>
<evidence type="ECO:0000256" key="4">
    <source>
        <dbReference type="ARBA" id="ARBA00022824"/>
    </source>
</evidence>
<dbReference type="PANTHER" id="PTHR43086">
    <property type="entry name" value="VERY-LONG-CHAIN 3-OXOOACYL-COA REDUCTASE"/>
    <property type="match status" value="1"/>
</dbReference>
<evidence type="ECO:0000256" key="3">
    <source>
        <dbReference type="ARBA" id="ARBA00022692"/>
    </source>
</evidence>
<evidence type="ECO:0000256" key="12">
    <source>
        <dbReference type="HAMAP-Rule" id="MF_03107"/>
    </source>
</evidence>
<keyword evidence="4 12" id="KW-0256">Endoplasmic reticulum</keyword>
<dbReference type="InterPro" id="IPR002347">
    <property type="entry name" value="SDR_fam"/>
</dbReference>
<evidence type="ECO:0000256" key="1">
    <source>
        <dbReference type="ARBA" id="ARBA00005194"/>
    </source>
</evidence>
<comment type="function">
    <text evidence="12">Component of the microsomal membrane bound fatty acid elongation system, which produces the 26-carbon very long-chain fatty acids (VLCFA) from palmitate. Catalyzes the reduction of the 3-ketoacyl-CoA intermediate that is formed in each cycle of fatty acid elongation. VLCFAs serve as precursors for ceramide and sphingolipids.</text>
</comment>
<keyword evidence="3 12" id="KW-0812">Transmembrane</keyword>
<accession>A0ABR2W5W2</accession>
<evidence type="ECO:0000256" key="9">
    <source>
        <dbReference type="ARBA" id="ARBA00023098"/>
    </source>
</evidence>
<dbReference type="PIRSF" id="PIRSF000126">
    <property type="entry name" value="11-beta-HSD1"/>
    <property type="match status" value="1"/>
</dbReference>
<feature type="coiled-coil region" evidence="14">
    <location>
        <begin position="310"/>
        <end position="341"/>
    </location>
</feature>
<evidence type="ECO:0000256" key="8">
    <source>
        <dbReference type="ARBA" id="ARBA00023002"/>
    </source>
</evidence>
<dbReference type="Proteomes" id="UP001479436">
    <property type="component" value="Unassembled WGS sequence"/>
</dbReference>
<comment type="similarity">
    <text evidence="12 13">Belongs to the short-chain dehydrogenases/reductases (SDR) family.</text>
</comment>
<dbReference type="PRINTS" id="PR00081">
    <property type="entry name" value="GDHRDH"/>
</dbReference>
<reference evidence="16 17" key="1">
    <citation type="submission" date="2023-04" db="EMBL/GenBank/DDBJ databases">
        <title>Genome of Basidiobolus ranarum AG-B5.</title>
        <authorList>
            <person name="Stajich J.E."/>
            <person name="Carter-House D."/>
            <person name="Gryganskyi A."/>
        </authorList>
    </citation>
    <scope>NUCLEOTIDE SEQUENCE [LARGE SCALE GENOMIC DNA]</scope>
    <source>
        <strain evidence="16 17">AG-B5</strain>
    </source>
</reference>
<evidence type="ECO:0000313" key="17">
    <source>
        <dbReference type="Proteomes" id="UP001479436"/>
    </source>
</evidence>
<evidence type="ECO:0000256" key="7">
    <source>
        <dbReference type="ARBA" id="ARBA00022989"/>
    </source>
</evidence>
<evidence type="ECO:0000256" key="14">
    <source>
        <dbReference type="SAM" id="Coils"/>
    </source>
</evidence>
<evidence type="ECO:0000256" key="13">
    <source>
        <dbReference type="RuleBase" id="RU000363"/>
    </source>
</evidence>
<evidence type="ECO:0000256" key="10">
    <source>
        <dbReference type="ARBA" id="ARBA00023136"/>
    </source>
</evidence>
<keyword evidence="5 12" id="KW-0276">Fatty acid metabolism</keyword>
<feature type="binding site" evidence="12">
    <location>
        <position position="200"/>
    </location>
    <ligand>
        <name>substrate</name>
    </ligand>
</feature>
<keyword evidence="14" id="KW-0175">Coiled coil</keyword>
<evidence type="ECO:0000256" key="6">
    <source>
        <dbReference type="ARBA" id="ARBA00022857"/>
    </source>
</evidence>
<dbReference type="PROSITE" id="PS00061">
    <property type="entry name" value="ADH_SHORT"/>
    <property type="match status" value="1"/>
</dbReference>
<organism evidence="16 17">
    <name type="scientific">Basidiobolus ranarum</name>
    <dbReference type="NCBI Taxonomy" id="34480"/>
    <lineage>
        <taxon>Eukaryota</taxon>
        <taxon>Fungi</taxon>
        <taxon>Fungi incertae sedis</taxon>
        <taxon>Zoopagomycota</taxon>
        <taxon>Entomophthoromycotina</taxon>
        <taxon>Basidiobolomycetes</taxon>
        <taxon>Basidiobolales</taxon>
        <taxon>Basidiobolaceae</taxon>
        <taxon>Basidiobolus</taxon>
    </lineage>
</organism>
<evidence type="ECO:0000256" key="11">
    <source>
        <dbReference type="ARBA" id="ARBA00023160"/>
    </source>
</evidence>
<evidence type="ECO:0000256" key="5">
    <source>
        <dbReference type="ARBA" id="ARBA00022832"/>
    </source>
</evidence>
<comment type="pathway">
    <text evidence="1">Lipid metabolism; fatty acid biosynthesis.</text>
</comment>
<dbReference type="CDD" id="cd05356">
    <property type="entry name" value="17beta-HSD1_like_SDR_c"/>
    <property type="match status" value="1"/>
</dbReference>
<feature type="active site" description="Proton acceptor" evidence="12">
    <location>
        <position position="213"/>
    </location>
</feature>
<dbReference type="InterPro" id="IPR036291">
    <property type="entry name" value="NAD(P)-bd_dom_sf"/>
</dbReference>
<dbReference type="PANTHER" id="PTHR43086:SF2">
    <property type="entry name" value="HYDROXYSTEROID DEHYDROGENASE-LIKE PROTEIN 1"/>
    <property type="match status" value="1"/>
</dbReference>